<protein>
    <submittedName>
        <fullName evidence="1">Uncharacterized protein</fullName>
    </submittedName>
</protein>
<name>B9RI73_RICCO</name>
<dbReference type="Proteomes" id="UP000008311">
    <property type="component" value="Unassembled WGS sequence"/>
</dbReference>
<dbReference type="InParanoid" id="B9RI73"/>
<dbReference type="SUPFAM" id="SSF49723">
    <property type="entry name" value="Lipase/lipooxygenase domain (PLAT/LH2 domain)"/>
    <property type="match status" value="1"/>
</dbReference>
<dbReference type="eggNOG" id="ENOG502SYMP">
    <property type="taxonomic scope" value="Eukaryota"/>
</dbReference>
<sequence>MLKPQLHQYQSNSTTTRAHFLLSKPFINGGSEHATLLVKLLPVNQFNKARRCIVRAASSKPRATPSSINIEAIDDSTVREHQFFKVKAIATVKQTIGGMLTSLGIERGLDDIQDLLGKTLLLELVSTELDLSEYRFQ</sequence>
<keyword evidence="2" id="KW-1185">Reference proteome</keyword>
<proteinExistence type="predicted"/>
<dbReference type="AlphaFoldDB" id="B9RI73"/>
<dbReference type="STRING" id="3988.B9RI73"/>
<reference evidence="2" key="1">
    <citation type="journal article" date="2010" name="Nat. Biotechnol.">
        <title>Draft genome sequence of the oilseed species Ricinus communis.</title>
        <authorList>
            <person name="Chan A.P."/>
            <person name="Crabtree J."/>
            <person name="Zhao Q."/>
            <person name="Lorenzi H."/>
            <person name="Orvis J."/>
            <person name="Puiu D."/>
            <person name="Melake-Berhan A."/>
            <person name="Jones K.M."/>
            <person name="Redman J."/>
            <person name="Chen G."/>
            <person name="Cahoon E.B."/>
            <person name="Gedil M."/>
            <person name="Stanke M."/>
            <person name="Haas B.J."/>
            <person name="Wortman J.R."/>
            <person name="Fraser-Liggett C.M."/>
            <person name="Ravel J."/>
            <person name="Rabinowicz P.D."/>
        </authorList>
    </citation>
    <scope>NUCLEOTIDE SEQUENCE [LARGE SCALE GENOMIC DNA]</scope>
    <source>
        <strain evidence="2">cv. Hale</strain>
    </source>
</reference>
<evidence type="ECO:0000313" key="1">
    <source>
        <dbReference type="EMBL" id="EEF48845.1"/>
    </source>
</evidence>
<accession>B9RI73</accession>
<dbReference type="InterPro" id="IPR036392">
    <property type="entry name" value="PLAT/LH2_dom_sf"/>
</dbReference>
<organism evidence="1 2">
    <name type="scientific">Ricinus communis</name>
    <name type="common">Castor bean</name>
    <dbReference type="NCBI Taxonomy" id="3988"/>
    <lineage>
        <taxon>Eukaryota</taxon>
        <taxon>Viridiplantae</taxon>
        <taxon>Streptophyta</taxon>
        <taxon>Embryophyta</taxon>
        <taxon>Tracheophyta</taxon>
        <taxon>Spermatophyta</taxon>
        <taxon>Magnoliopsida</taxon>
        <taxon>eudicotyledons</taxon>
        <taxon>Gunneridae</taxon>
        <taxon>Pentapetalae</taxon>
        <taxon>rosids</taxon>
        <taxon>fabids</taxon>
        <taxon>Malpighiales</taxon>
        <taxon>Euphorbiaceae</taxon>
        <taxon>Acalyphoideae</taxon>
        <taxon>Acalypheae</taxon>
        <taxon>Ricinus</taxon>
    </lineage>
</organism>
<gene>
    <name evidence="1" type="ORF">RCOM_1576780</name>
</gene>
<evidence type="ECO:0000313" key="2">
    <source>
        <dbReference type="Proteomes" id="UP000008311"/>
    </source>
</evidence>
<dbReference type="EMBL" id="EQ973781">
    <property type="protein sequence ID" value="EEF48845.1"/>
    <property type="molecule type" value="Genomic_DNA"/>
</dbReference>